<dbReference type="GO" id="GO:0071242">
    <property type="term" value="P:cellular response to ammonium ion"/>
    <property type="evidence" value="ECO:0007669"/>
    <property type="project" value="EnsemblPlants"/>
</dbReference>
<comment type="cofactor">
    <cofactor evidence="1">
        <name>Mg(2+)</name>
        <dbReference type="ChEBI" id="CHEBI:18420"/>
    </cofactor>
</comment>
<dbReference type="InterPro" id="IPR000086">
    <property type="entry name" value="NUDIX_hydrolase_dom"/>
</dbReference>
<dbReference type="OMA" id="LCTDDGQ"/>
<dbReference type="InterPro" id="IPR055295">
    <property type="entry name" value="NUDT22/NUDT9-like"/>
</dbReference>
<evidence type="ECO:0000259" key="5">
    <source>
        <dbReference type="PROSITE" id="PS51462"/>
    </source>
</evidence>
<dbReference type="PROSITE" id="PS51462">
    <property type="entry name" value="NUDIX"/>
    <property type="match status" value="1"/>
</dbReference>
<evidence type="ECO:0000256" key="3">
    <source>
        <dbReference type="ARBA" id="ARBA00022801"/>
    </source>
</evidence>
<dbReference type="InParanoid" id="A0A804KVU6"/>
<dbReference type="SUPFAM" id="SSF55811">
    <property type="entry name" value="Nudix"/>
    <property type="match status" value="1"/>
</dbReference>
<keyword evidence="4" id="KW-0460">Magnesium</keyword>
<gene>
    <name evidence="6" type="ORF">GSMUA_316510.1</name>
</gene>
<dbReference type="Gramene" id="Ma10_t13590.2">
    <property type="protein sequence ID" value="Ma10_p13590.2"/>
    <property type="gene ID" value="Ma10_g13590"/>
</dbReference>
<dbReference type="Proteomes" id="UP000012960">
    <property type="component" value="Unplaced"/>
</dbReference>
<accession>A0A804KVU6</accession>
<reference evidence="7" key="2">
    <citation type="submission" date="2021-05" db="UniProtKB">
        <authorList>
            <consortium name="EnsemblPlants"/>
        </authorList>
    </citation>
    <scope>IDENTIFICATION</scope>
    <source>
        <strain evidence="7">subsp. malaccensis</strain>
    </source>
</reference>
<dbReference type="FunCoup" id="A0A804KVU6">
    <property type="interactions" value="108"/>
</dbReference>
<dbReference type="PANTHER" id="PTHR31835:SF1">
    <property type="entry name" value="URIDINE DIPHOSPHATE GLUCOSE PYROPHOSPHATASE NUDT22"/>
    <property type="match status" value="1"/>
</dbReference>
<dbReference type="AlphaFoldDB" id="A0A804KVU6"/>
<dbReference type="EMBL" id="HG996476">
    <property type="protein sequence ID" value="CAG1853424.1"/>
    <property type="molecule type" value="Genomic_DNA"/>
</dbReference>
<dbReference type="EnsemblPlants" id="Ma10_t13590.2">
    <property type="protein sequence ID" value="Ma10_p13590.2"/>
    <property type="gene ID" value="Ma10_g13590"/>
</dbReference>
<evidence type="ECO:0000313" key="8">
    <source>
        <dbReference type="Proteomes" id="UP000012960"/>
    </source>
</evidence>
<dbReference type="GO" id="GO:0052751">
    <property type="term" value="F:GDP-mannose hydrolase activity"/>
    <property type="evidence" value="ECO:0000318"/>
    <property type="project" value="GO_Central"/>
</dbReference>
<proteinExistence type="predicted"/>
<evidence type="ECO:0000256" key="1">
    <source>
        <dbReference type="ARBA" id="ARBA00001946"/>
    </source>
</evidence>
<sequence length="335" mass="37027">MSVNPLRHFSSAKLRTLLPVHPRRKIMSVSTGSGAAGATDPTDPGTTFKLLLSCPSGLPASRVFVKFDPSYDRIPYPDANLEESINEIWSQRIRQNPSLYNGIKFRYGGHAIEYVDGSGQISSVCLHMGLTDYRTFVGTNLSPLWERFLVPSTVDSLRCQHTSSPLGNGAIVETSDGKILVLQRSYNVGEFPGYFVFPGGHSEPEEIGISAHLTDKGQTESELLNHKVSMEMFDGIIREVVEEIGLPANSLTDPLFIGISCRVVNVRPTAFFFLKCNLEAKEVCKLYSSAQDGYESTQIFTVLRDDLKQMAVKMPGCHRGGYALYKLMMEATKDS</sequence>
<keyword evidence="3" id="KW-0378">Hydrolase</keyword>
<evidence type="ECO:0000256" key="2">
    <source>
        <dbReference type="ARBA" id="ARBA00022723"/>
    </source>
</evidence>
<dbReference type="Gramene" id="Ma10_t13590.1">
    <property type="protein sequence ID" value="Ma10_p13590.1"/>
    <property type="gene ID" value="Ma10_g13590"/>
</dbReference>
<dbReference type="CDD" id="cd02883">
    <property type="entry name" value="NUDIX_Hydrolase"/>
    <property type="match status" value="1"/>
</dbReference>
<feature type="domain" description="Nudix hydrolase" evidence="5">
    <location>
        <begin position="163"/>
        <end position="330"/>
    </location>
</feature>
<keyword evidence="8" id="KW-1185">Reference proteome</keyword>
<dbReference type="EnsemblPlants" id="Ma10_t13590.1">
    <property type="protein sequence ID" value="Ma10_p13590.1"/>
    <property type="gene ID" value="Ma10_g13590"/>
</dbReference>
<keyword evidence="2" id="KW-0479">Metal-binding</keyword>
<dbReference type="OrthoDB" id="242473at2759"/>
<dbReference type="Gene3D" id="3.90.79.10">
    <property type="entry name" value="Nucleoside Triphosphate Pyrophosphohydrolase"/>
    <property type="match status" value="1"/>
</dbReference>
<reference evidence="6" key="1">
    <citation type="submission" date="2021-03" db="EMBL/GenBank/DDBJ databases">
        <authorList>
            <consortium name="Genoscope - CEA"/>
            <person name="William W."/>
        </authorList>
    </citation>
    <scope>NUCLEOTIDE SEQUENCE</scope>
    <source>
        <strain evidence="6">Doubled-haploid Pahang</strain>
    </source>
</reference>
<dbReference type="PANTHER" id="PTHR31835">
    <property type="entry name" value="URIDINE DIPHOSPHATE GLUCOSE PYROPHOSPHATASE"/>
    <property type="match status" value="1"/>
</dbReference>
<evidence type="ECO:0000313" key="6">
    <source>
        <dbReference type="EMBL" id="CAG1853424.1"/>
    </source>
</evidence>
<organism evidence="7 8">
    <name type="scientific">Musa acuminata subsp. malaccensis</name>
    <name type="common">Wild banana</name>
    <name type="synonym">Musa malaccensis</name>
    <dbReference type="NCBI Taxonomy" id="214687"/>
    <lineage>
        <taxon>Eukaryota</taxon>
        <taxon>Viridiplantae</taxon>
        <taxon>Streptophyta</taxon>
        <taxon>Embryophyta</taxon>
        <taxon>Tracheophyta</taxon>
        <taxon>Spermatophyta</taxon>
        <taxon>Magnoliopsida</taxon>
        <taxon>Liliopsida</taxon>
        <taxon>Zingiberales</taxon>
        <taxon>Musaceae</taxon>
        <taxon>Musa</taxon>
    </lineage>
</organism>
<name>A0A804KVU6_MUSAM</name>
<evidence type="ECO:0000313" key="7">
    <source>
        <dbReference type="EnsemblPlants" id="Ma10_p13590.2"/>
    </source>
</evidence>
<evidence type="ECO:0000256" key="4">
    <source>
        <dbReference type="ARBA" id="ARBA00022842"/>
    </source>
</evidence>
<dbReference type="GO" id="GO:0046872">
    <property type="term" value="F:metal ion binding"/>
    <property type="evidence" value="ECO:0007669"/>
    <property type="project" value="UniProtKB-KW"/>
</dbReference>
<dbReference type="InterPro" id="IPR015797">
    <property type="entry name" value="NUDIX_hydrolase-like_dom_sf"/>
</dbReference>
<protein>
    <submittedName>
        <fullName evidence="6">(wild Malaysian banana) hypothetical protein</fullName>
    </submittedName>
</protein>